<dbReference type="Proteomes" id="UP001434337">
    <property type="component" value="Chromosome"/>
</dbReference>
<evidence type="ECO:0000256" key="1">
    <source>
        <dbReference type="ARBA" id="ARBA00022676"/>
    </source>
</evidence>
<evidence type="ECO:0000313" key="5">
    <source>
        <dbReference type="EMBL" id="WZW98965.1"/>
    </source>
</evidence>
<gene>
    <name evidence="5" type="ORF">PCC79_01770</name>
</gene>
<sequence length="689" mass="74986">MVNYGASALIAANLTPQAVQASGCLVVITDNFSSAGERDAIQRLCAERGWHLVSSAGNDGFGAGVNRGVEAAIALGATTFVALNPDVEARGPTLRRLVERVEQSPSCILTPIIKDSSKRVVFEGTQVNRGTGAIRRGWRPDDDDPEWANWLSGACLVFSDRVFRVLGGFREDYFLYWEDVDFSRRAAEAGFSLSVARDEQVIHDEGGTQRKSGSRAKSDLYYYYNARNRLVFAVDHVSGDRLHFALSTPRESLAIWLRGGRRQLLTQPSGVWATAKGAASGLLYFGRTRPPRMAPDRGVSAEASRTILVAHPSPDLYGSDRVLLESVAGMVEAGHRVVAVLPQDGPLVLELQRHGAEVVFCPAPVLRKSALSPTGFARLLKETAAALPRARRALRETSADVLFVNTITNFVWLAVGRSAGVRVVCHVHEAERSAATLVRKGLYAPLLVAHQLVVNSSFGLRVIADTWPALAKRATIVMNGVPGPTSPSLPRAELDEVQLLFIGRLSPRKGPQVALEALRILLGEGRRAHLSILGAVFEGYEWFERELRDFVDAYGLSDNVTFLGFHPEVWEHLDSADIVLVPSTVDEPFGNTAVEAMLAQRPLVVSATSGLLEAADGYDTARRVPPSDARAIAGAVEDLLKHWGDVRRQTETDRERALAKHAPSVYRRALVACLFPNSADPMEAARYVA</sequence>
<dbReference type="Gene3D" id="3.90.550.10">
    <property type="entry name" value="Spore Coat Polysaccharide Biosynthesis Protein SpsA, Chain A"/>
    <property type="match status" value="1"/>
</dbReference>
<dbReference type="SUPFAM" id="SSF53448">
    <property type="entry name" value="Nucleotide-diphospho-sugar transferases"/>
    <property type="match status" value="1"/>
</dbReference>
<dbReference type="Gene3D" id="3.40.50.2000">
    <property type="entry name" value="Glycogen Phosphorylase B"/>
    <property type="match status" value="2"/>
</dbReference>
<organism evidence="5 6">
    <name type="scientific">Propioniciclava soli</name>
    <dbReference type="NCBI Taxonomy" id="2775081"/>
    <lineage>
        <taxon>Bacteria</taxon>
        <taxon>Bacillati</taxon>
        <taxon>Actinomycetota</taxon>
        <taxon>Actinomycetes</taxon>
        <taxon>Propionibacteriales</taxon>
        <taxon>Propionibacteriaceae</taxon>
        <taxon>Propioniciclava</taxon>
    </lineage>
</organism>
<dbReference type="InterPro" id="IPR029044">
    <property type="entry name" value="Nucleotide-diphossugar_trans"/>
</dbReference>
<evidence type="ECO:0000259" key="3">
    <source>
        <dbReference type="Pfam" id="PF00534"/>
    </source>
</evidence>
<dbReference type="InterPro" id="IPR028098">
    <property type="entry name" value="Glyco_trans_4-like_N"/>
</dbReference>
<dbReference type="Pfam" id="PF00534">
    <property type="entry name" value="Glycos_transf_1"/>
    <property type="match status" value="1"/>
</dbReference>
<keyword evidence="6" id="KW-1185">Reference proteome</keyword>
<feature type="domain" description="Glycosyl transferase family 1" evidence="3">
    <location>
        <begin position="495"/>
        <end position="651"/>
    </location>
</feature>
<name>A0ABZ3C848_9ACTN</name>
<dbReference type="Pfam" id="PF13579">
    <property type="entry name" value="Glyco_trans_4_4"/>
    <property type="match status" value="1"/>
</dbReference>
<evidence type="ECO:0000313" key="6">
    <source>
        <dbReference type="Proteomes" id="UP001434337"/>
    </source>
</evidence>
<proteinExistence type="predicted"/>
<feature type="domain" description="Glycosyltransferase subfamily 4-like N-terminal" evidence="4">
    <location>
        <begin position="318"/>
        <end position="465"/>
    </location>
</feature>
<keyword evidence="1 5" id="KW-0328">Glycosyltransferase</keyword>
<keyword evidence="2 5" id="KW-0808">Transferase</keyword>
<evidence type="ECO:0000259" key="4">
    <source>
        <dbReference type="Pfam" id="PF13579"/>
    </source>
</evidence>
<dbReference type="EMBL" id="CP115965">
    <property type="protein sequence ID" value="WZW98965.1"/>
    <property type="molecule type" value="Genomic_DNA"/>
</dbReference>
<dbReference type="CDD" id="cd03801">
    <property type="entry name" value="GT4_PimA-like"/>
    <property type="match status" value="1"/>
</dbReference>
<evidence type="ECO:0000256" key="2">
    <source>
        <dbReference type="ARBA" id="ARBA00022679"/>
    </source>
</evidence>
<dbReference type="GO" id="GO:0016757">
    <property type="term" value="F:glycosyltransferase activity"/>
    <property type="evidence" value="ECO:0007669"/>
    <property type="project" value="UniProtKB-KW"/>
</dbReference>
<protein>
    <submittedName>
        <fullName evidence="5">Glycosyltransferase</fullName>
        <ecNumber evidence="5">2.4.-.-</ecNumber>
    </submittedName>
</protein>
<accession>A0ABZ3C848</accession>
<dbReference type="RefSeq" id="WP_342372823.1">
    <property type="nucleotide sequence ID" value="NZ_CP115965.1"/>
</dbReference>
<dbReference type="PANTHER" id="PTHR12526">
    <property type="entry name" value="GLYCOSYLTRANSFERASE"/>
    <property type="match status" value="1"/>
</dbReference>
<dbReference type="SUPFAM" id="SSF53756">
    <property type="entry name" value="UDP-Glycosyltransferase/glycogen phosphorylase"/>
    <property type="match status" value="1"/>
</dbReference>
<dbReference type="PANTHER" id="PTHR12526:SF510">
    <property type="entry name" value="D-INOSITOL 3-PHOSPHATE GLYCOSYLTRANSFERASE"/>
    <property type="match status" value="1"/>
</dbReference>
<dbReference type="InterPro" id="IPR001296">
    <property type="entry name" value="Glyco_trans_1"/>
</dbReference>
<reference evidence="5 6" key="1">
    <citation type="journal article" date="2023" name="Environ Microbiome">
        <title>A coral-associated actinobacterium mitigates coral bleaching under heat stress.</title>
        <authorList>
            <person name="Li J."/>
            <person name="Zou Y."/>
            <person name="Li Q."/>
            <person name="Zhang J."/>
            <person name="Bourne D.G."/>
            <person name="Lyu Y."/>
            <person name="Liu C."/>
            <person name="Zhang S."/>
        </authorList>
    </citation>
    <scope>NUCLEOTIDE SEQUENCE [LARGE SCALE GENOMIC DNA]</scope>
    <source>
        <strain evidence="5 6">SCSIO 13291</strain>
    </source>
</reference>
<dbReference type="EC" id="2.4.-.-" evidence="5"/>